<comment type="caution">
    <text evidence="2">The sequence shown here is derived from an EMBL/GenBank/DDBJ whole genome shotgun (WGS) entry which is preliminary data.</text>
</comment>
<dbReference type="RefSeq" id="WP_009498110.1">
    <property type="nucleotide sequence ID" value="NZ_GL982998.1"/>
</dbReference>
<evidence type="ECO:0000313" key="3">
    <source>
        <dbReference type="Proteomes" id="UP000005316"/>
    </source>
</evidence>
<evidence type="ECO:0008006" key="4">
    <source>
        <dbReference type="Google" id="ProtNLM"/>
    </source>
</evidence>
<evidence type="ECO:0000313" key="2">
    <source>
        <dbReference type="EMBL" id="EGQ21136.1"/>
    </source>
</evidence>
<dbReference type="HOGENOM" id="CLU_210189_3_0_9"/>
<gene>
    <name evidence="2" type="ORF">HMPREF9372_3419</name>
</gene>
<evidence type="ECO:0000256" key="1">
    <source>
        <dbReference type="SAM" id="Phobius"/>
    </source>
</evidence>
<protein>
    <recommendedName>
        <fullName evidence="4">Methionine/alanine importer small subunit</fullName>
    </recommendedName>
</protein>
<dbReference type="Proteomes" id="UP000005316">
    <property type="component" value="Unassembled WGS sequence"/>
</dbReference>
<keyword evidence="1" id="KW-1133">Transmembrane helix</keyword>
<reference evidence="2 3" key="1">
    <citation type="submission" date="2011-04" db="EMBL/GenBank/DDBJ databases">
        <authorList>
            <person name="Muzny D."/>
            <person name="Qin X."/>
            <person name="Deng J."/>
            <person name="Jiang H."/>
            <person name="Liu Y."/>
            <person name="Qu J."/>
            <person name="Song X.-Z."/>
            <person name="Zhang L."/>
            <person name="Thornton R."/>
            <person name="Coyle M."/>
            <person name="Francisco L."/>
            <person name="Jackson L."/>
            <person name="Javaid M."/>
            <person name="Korchina V."/>
            <person name="Kovar C."/>
            <person name="Mata R."/>
            <person name="Mathew T."/>
            <person name="Ngo R."/>
            <person name="Nguyen L."/>
            <person name="Nguyen N."/>
            <person name="Okwuonu G."/>
            <person name="Ongeri F."/>
            <person name="Pham C."/>
            <person name="Simmons D."/>
            <person name="Wilczek-Boney K."/>
            <person name="Hale W."/>
            <person name="Jakkamsetti A."/>
            <person name="Pham P."/>
            <person name="Ruth R."/>
            <person name="San Lucas F."/>
            <person name="Warren J."/>
            <person name="Zhang J."/>
            <person name="Zhao Z."/>
            <person name="Zhou C."/>
            <person name="Zhu D."/>
            <person name="Lee S."/>
            <person name="Bess C."/>
            <person name="Blankenburg K."/>
            <person name="Forbes L."/>
            <person name="Fu Q."/>
            <person name="Gubbala S."/>
            <person name="Hirani K."/>
            <person name="Jayaseelan J.C."/>
            <person name="Lara F."/>
            <person name="Munidasa M."/>
            <person name="Palculict T."/>
            <person name="Patil S."/>
            <person name="Pu L.-L."/>
            <person name="Saada N."/>
            <person name="Tang L."/>
            <person name="Weissenberger G."/>
            <person name="Zhu Y."/>
            <person name="Hemphill L."/>
            <person name="Shang Y."/>
            <person name="Youmans B."/>
            <person name="Ayvaz T."/>
            <person name="Ross M."/>
            <person name="Santibanez J."/>
            <person name="Aqrawi P."/>
            <person name="Gross S."/>
            <person name="Joshi V."/>
            <person name="Fowler G."/>
            <person name="Nazareth L."/>
            <person name="Reid J."/>
            <person name="Worley K."/>
            <person name="Petrosino J."/>
            <person name="Highlander S."/>
            <person name="Gibbs R."/>
        </authorList>
    </citation>
    <scope>NUCLEOTIDE SEQUENCE [LARGE SCALE GENOMIC DNA]</scope>
    <source>
        <strain evidence="2 3">2681</strain>
    </source>
</reference>
<dbReference type="STRING" id="759851.SAMN04244570_2805"/>
<dbReference type="EMBL" id="AFPZ01000105">
    <property type="protein sequence ID" value="EGQ21136.1"/>
    <property type="molecule type" value="Genomic_DNA"/>
</dbReference>
<keyword evidence="1" id="KW-0472">Membrane</keyword>
<dbReference type="Pfam" id="PF16951">
    <property type="entry name" value="MaAIMP_sms"/>
    <property type="match status" value="1"/>
</dbReference>
<name>F9DX88_9BACL</name>
<proteinExistence type="predicted"/>
<dbReference type="InterPro" id="IPR031596">
    <property type="entry name" value="MaAIMP_sms"/>
</dbReference>
<feature type="transmembrane region" description="Helical" evidence="1">
    <location>
        <begin position="6"/>
        <end position="33"/>
    </location>
</feature>
<dbReference type="NCBIfam" id="NF033493">
    <property type="entry name" value="MetS_like_NSS"/>
    <property type="match status" value="1"/>
</dbReference>
<accession>F9DX88</accession>
<keyword evidence="1" id="KW-0812">Transmembrane</keyword>
<sequence>MDTGMSGSAILMMLVGVIIIWGGLFLSIFYASVLTKFKKKFKVES</sequence>
<dbReference type="AlphaFoldDB" id="F9DX88"/>
<organism evidence="2 3">
    <name type="scientific">Sporosarcina newyorkensis 2681</name>
    <dbReference type="NCBI Taxonomy" id="1027292"/>
    <lineage>
        <taxon>Bacteria</taxon>
        <taxon>Bacillati</taxon>
        <taxon>Bacillota</taxon>
        <taxon>Bacilli</taxon>
        <taxon>Bacillales</taxon>
        <taxon>Caryophanaceae</taxon>
        <taxon>Sporosarcina</taxon>
    </lineage>
</organism>